<proteinExistence type="predicted"/>
<organism evidence="1 2">
    <name type="scientific">Clostridium tarantellae</name>
    <dbReference type="NCBI Taxonomy" id="39493"/>
    <lineage>
        <taxon>Bacteria</taxon>
        <taxon>Bacillati</taxon>
        <taxon>Bacillota</taxon>
        <taxon>Clostridia</taxon>
        <taxon>Eubacteriales</taxon>
        <taxon>Clostridiaceae</taxon>
        <taxon>Clostridium</taxon>
    </lineage>
</organism>
<dbReference type="EMBL" id="WHJC01000455">
    <property type="protein sequence ID" value="MPQ45133.1"/>
    <property type="molecule type" value="Genomic_DNA"/>
</dbReference>
<dbReference type="Pfam" id="PF10764">
    <property type="entry name" value="Gin"/>
    <property type="match status" value="1"/>
</dbReference>
<evidence type="ECO:0000313" key="1">
    <source>
        <dbReference type="EMBL" id="MPQ45133.1"/>
    </source>
</evidence>
<comment type="caution">
    <text evidence="1">The sequence shown here is derived from an EMBL/GenBank/DDBJ whole genome shotgun (WGS) entry which is preliminary data.</text>
</comment>
<gene>
    <name evidence="1" type="ORF">GBZ86_15525</name>
</gene>
<name>A0A6I1MQR0_9CLOT</name>
<keyword evidence="2" id="KW-1185">Reference proteome</keyword>
<accession>A0A6I1MQR0</accession>
<dbReference type="OrthoDB" id="1753657at2"/>
<keyword evidence="1" id="KW-0436">Ligase</keyword>
<evidence type="ECO:0000313" key="2">
    <source>
        <dbReference type="Proteomes" id="UP000430345"/>
    </source>
</evidence>
<dbReference type="GO" id="GO:0016874">
    <property type="term" value="F:ligase activity"/>
    <property type="evidence" value="ECO:0007669"/>
    <property type="project" value="UniProtKB-KW"/>
</dbReference>
<dbReference type="AlphaFoldDB" id="A0A6I1MQR0"/>
<sequence>MKEVRCIICEKEGYGIIIRGMLICNNCEEKVITCDVNSDFYEFYKNKLKEKIYKKKLG</sequence>
<protein>
    <submittedName>
        <fullName evidence="1">Carnitine--CoA ligase</fullName>
    </submittedName>
</protein>
<dbReference type="Proteomes" id="UP000430345">
    <property type="component" value="Unassembled WGS sequence"/>
</dbReference>
<reference evidence="1 2" key="1">
    <citation type="submission" date="2019-10" db="EMBL/GenBank/DDBJ databases">
        <title>The Genome Sequence of Clostridium tarantellae Isolated from Fish Brain.</title>
        <authorList>
            <person name="Bano L."/>
            <person name="Kiel M."/>
            <person name="Sales G."/>
            <person name="Doxey A.C."/>
            <person name="Mansfield M.J."/>
            <person name="Schiavone M."/>
            <person name="Rossetto O."/>
            <person name="Pirazzini M."/>
            <person name="Dobrindt U."/>
            <person name="Montecucco C."/>
        </authorList>
    </citation>
    <scope>NUCLEOTIDE SEQUENCE [LARGE SCALE GENOMIC DNA]</scope>
    <source>
        <strain evidence="1 2">DSM 3997</strain>
    </source>
</reference>
<dbReference type="RefSeq" id="WP_152892164.1">
    <property type="nucleotide sequence ID" value="NZ_WHJC01000455.1"/>
</dbReference>
<dbReference type="InterPro" id="IPR019700">
    <property type="entry name" value="Sigma-G_inhibitor_Gin"/>
</dbReference>